<proteinExistence type="predicted"/>
<evidence type="ECO:0000313" key="4">
    <source>
        <dbReference type="Proteomes" id="UP000653002"/>
    </source>
</evidence>
<gene>
    <name evidence="3" type="ORF">GUH15_11400</name>
</gene>
<dbReference type="Proteomes" id="UP000653002">
    <property type="component" value="Unassembled WGS sequence"/>
</dbReference>
<dbReference type="AlphaFoldDB" id="A0A8I0GYB3"/>
<sequence length="93" mass="10089">YKITGDRPPVETHMESGLMKALSESVKKVTGKDPVVSAFTGYTDTAVVAGLLGNPNCMSYGPGNLAQAHKPDEYVEIADIERCVQVYRELICL</sequence>
<keyword evidence="2" id="KW-0170">Cobalt</keyword>
<dbReference type="Pfam" id="PF01546">
    <property type="entry name" value="Peptidase_M20"/>
    <property type="match status" value="1"/>
</dbReference>
<evidence type="ECO:0000256" key="2">
    <source>
        <dbReference type="ARBA" id="ARBA00023285"/>
    </source>
</evidence>
<organism evidence="3 4">
    <name type="scientific">Xanthomonas citri pv. citri</name>
    <dbReference type="NCBI Taxonomy" id="611301"/>
    <lineage>
        <taxon>Bacteria</taxon>
        <taxon>Pseudomonadati</taxon>
        <taxon>Pseudomonadota</taxon>
        <taxon>Gammaproteobacteria</taxon>
        <taxon>Lysobacterales</taxon>
        <taxon>Lysobacteraceae</taxon>
        <taxon>Xanthomonas</taxon>
    </lineage>
</organism>
<dbReference type="SUPFAM" id="SSF53187">
    <property type="entry name" value="Zn-dependent exopeptidases"/>
    <property type="match status" value="1"/>
</dbReference>
<feature type="non-terminal residue" evidence="3">
    <location>
        <position position="1"/>
    </location>
</feature>
<feature type="non-terminal residue" evidence="3">
    <location>
        <position position="93"/>
    </location>
</feature>
<dbReference type="InterPro" id="IPR002933">
    <property type="entry name" value="Peptidase_M20"/>
</dbReference>
<reference evidence="3" key="1">
    <citation type="submission" date="2020-01" db="EMBL/GenBank/DDBJ databases">
        <authorList>
            <person name="Richard D."/>
        </authorList>
    </citation>
    <scope>NUCLEOTIDE SEQUENCE</scope>
    <source>
        <strain evidence="3">JP541</strain>
    </source>
</reference>
<dbReference type="EMBL" id="JAABFR010000865">
    <property type="protein sequence ID" value="MBD4336649.1"/>
    <property type="molecule type" value="Genomic_DNA"/>
</dbReference>
<evidence type="ECO:0000313" key="3">
    <source>
        <dbReference type="EMBL" id="MBD4336649.1"/>
    </source>
</evidence>
<evidence type="ECO:0000256" key="1">
    <source>
        <dbReference type="ARBA" id="ARBA00022801"/>
    </source>
</evidence>
<keyword evidence="1 3" id="KW-0378">Hydrolase</keyword>
<name>A0A8I0GYB3_XANCI</name>
<dbReference type="GO" id="GO:0016787">
    <property type="term" value="F:hydrolase activity"/>
    <property type="evidence" value="ECO:0007669"/>
    <property type="project" value="UniProtKB-KW"/>
</dbReference>
<dbReference type="PANTHER" id="PTHR43808">
    <property type="entry name" value="ACETYLORNITHINE DEACETYLASE"/>
    <property type="match status" value="1"/>
</dbReference>
<accession>A0A8I0GYB3</accession>
<protein>
    <submittedName>
        <fullName evidence="3">M20/M25/M40 family metallo-hydrolase</fullName>
    </submittedName>
</protein>
<dbReference type="InterPro" id="IPR050072">
    <property type="entry name" value="Peptidase_M20A"/>
</dbReference>
<dbReference type="Gene3D" id="3.40.630.10">
    <property type="entry name" value="Zn peptidases"/>
    <property type="match status" value="1"/>
</dbReference>
<comment type="caution">
    <text evidence="3">The sequence shown here is derived from an EMBL/GenBank/DDBJ whole genome shotgun (WGS) entry which is preliminary data.</text>
</comment>